<dbReference type="InterPro" id="IPR016181">
    <property type="entry name" value="Acyl_CoA_acyltransferase"/>
</dbReference>
<name>A0ABP6VT13_9PSEU</name>
<dbReference type="InterPro" id="IPR000182">
    <property type="entry name" value="GNAT_dom"/>
</dbReference>
<dbReference type="CDD" id="cd04301">
    <property type="entry name" value="NAT_SF"/>
    <property type="match status" value="1"/>
</dbReference>
<dbReference type="EMBL" id="BAAAZN010000004">
    <property type="protein sequence ID" value="GAA3538939.1"/>
    <property type="molecule type" value="Genomic_DNA"/>
</dbReference>
<evidence type="ECO:0000259" key="1">
    <source>
        <dbReference type="PROSITE" id="PS51186"/>
    </source>
</evidence>
<evidence type="ECO:0000313" key="3">
    <source>
        <dbReference type="Proteomes" id="UP001500689"/>
    </source>
</evidence>
<dbReference type="Pfam" id="PF13302">
    <property type="entry name" value="Acetyltransf_3"/>
    <property type="match status" value="1"/>
</dbReference>
<dbReference type="PANTHER" id="PTHR46067:SF27">
    <property type="entry name" value="ACYL-COA N-ACYLTRANSFERASES (NAT) SUPERFAMILY PROTEIN"/>
    <property type="match status" value="1"/>
</dbReference>
<dbReference type="PANTHER" id="PTHR46067">
    <property type="entry name" value="ACYL-COA N-ACYLTRANSFERASES (NAT) SUPERFAMILY PROTEIN"/>
    <property type="match status" value="1"/>
</dbReference>
<dbReference type="RefSeq" id="WP_344858512.1">
    <property type="nucleotide sequence ID" value="NZ_BAAAZN010000004.1"/>
</dbReference>
<sequence length="176" mass="19236">MKAGGSHKQHVALRGFVEADLPVLDRFATDPEVAGAFQWSGFADPQVHRRRFAVDGLLGDASSAVAVTVDDTVAGMATWKAADRGGPAGGCYEIGVTLLPDHRGRGAGTQAHQLLVEHLFRFTRAHRIEAFTDVDNLAEQRVLEKTGFHREGLMCQVLWRDGAYHDEVVYGLLREA</sequence>
<reference evidence="3" key="1">
    <citation type="journal article" date="2019" name="Int. J. Syst. Evol. Microbiol.">
        <title>The Global Catalogue of Microorganisms (GCM) 10K type strain sequencing project: providing services to taxonomists for standard genome sequencing and annotation.</title>
        <authorList>
            <consortium name="The Broad Institute Genomics Platform"/>
            <consortium name="The Broad Institute Genome Sequencing Center for Infectious Disease"/>
            <person name="Wu L."/>
            <person name="Ma J."/>
        </authorList>
    </citation>
    <scope>NUCLEOTIDE SEQUENCE [LARGE SCALE GENOMIC DNA]</scope>
    <source>
        <strain evidence="3">JCM 16898</strain>
    </source>
</reference>
<organism evidence="2 3">
    <name type="scientific">Amycolatopsis ultiminotia</name>
    <dbReference type="NCBI Taxonomy" id="543629"/>
    <lineage>
        <taxon>Bacteria</taxon>
        <taxon>Bacillati</taxon>
        <taxon>Actinomycetota</taxon>
        <taxon>Actinomycetes</taxon>
        <taxon>Pseudonocardiales</taxon>
        <taxon>Pseudonocardiaceae</taxon>
        <taxon>Amycolatopsis</taxon>
    </lineage>
</organism>
<dbReference type="Gene3D" id="3.40.630.30">
    <property type="match status" value="1"/>
</dbReference>
<feature type="domain" description="N-acetyltransferase" evidence="1">
    <location>
        <begin position="11"/>
        <end position="175"/>
    </location>
</feature>
<protein>
    <recommendedName>
        <fullName evidence="1">N-acetyltransferase domain-containing protein</fullName>
    </recommendedName>
</protein>
<dbReference type="PROSITE" id="PS51186">
    <property type="entry name" value="GNAT"/>
    <property type="match status" value="1"/>
</dbReference>
<gene>
    <name evidence="2" type="ORF">GCM10022222_23150</name>
</gene>
<keyword evidence="3" id="KW-1185">Reference proteome</keyword>
<dbReference type="SUPFAM" id="SSF55729">
    <property type="entry name" value="Acyl-CoA N-acyltransferases (Nat)"/>
    <property type="match status" value="1"/>
</dbReference>
<evidence type="ECO:0000313" key="2">
    <source>
        <dbReference type="EMBL" id="GAA3538939.1"/>
    </source>
</evidence>
<comment type="caution">
    <text evidence="2">The sequence shown here is derived from an EMBL/GenBank/DDBJ whole genome shotgun (WGS) entry which is preliminary data.</text>
</comment>
<dbReference type="Proteomes" id="UP001500689">
    <property type="component" value="Unassembled WGS sequence"/>
</dbReference>
<proteinExistence type="predicted"/>
<accession>A0ABP6VT13</accession>